<feature type="domain" description="HTH cro/C1-type" evidence="4">
    <location>
        <begin position="10"/>
        <end position="66"/>
    </location>
</feature>
<evidence type="ECO:0000256" key="3">
    <source>
        <dbReference type="ARBA" id="ARBA00023163"/>
    </source>
</evidence>
<dbReference type="SUPFAM" id="SSF47413">
    <property type="entry name" value="lambda repressor-like DNA-binding domains"/>
    <property type="match status" value="1"/>
</dbReference>
<keyword evidence="3" id="KW-0804">Transcription</keyword>
<dbReference type="InterPro" id="IPR001387">
    <property type="entry name" value="Cro/C1-type_HTH"/>
</dbReference>
<dbReference type="PROSITE" id="PS50943">
    <property type="entry name" value="HTH_CROC1"/>
    <property type="match status" value="1"/>
</dbReference>
<dbReference type="EMBL" id="BK014901">
    <property type="protein sequence ID" value="DAD81394.1"/>
    <property type="molecule type" value="Genomic_DNA"/>
</dbReference>
<keyword evidence="2" id="KW-0238">DNA-binding</keyword>
<dbReference type="Gene3D" id="1.10.260.40">
    <property type="entry name" value="lambda repressor-like DNA-binding domains"/>
    <property type="match status" value="1"/>
</dbReference>
<accession>A0A8S5MGM3</accession>
<dbReference type="PANTHER" id="PTHR46797">
    <property type="entry name" value="HTH-TYPE TRANSCRIPTIONAL REGULATOR"/>
    <property type="match status" value="1"/>
</dbReference>
<sequence length="73" mass="8090">MRYKMIGLKIAYYRKMRGYTQGQLAGKIGISTTYLGQIERGNNGKSYSLETLLSIAVGLDIDVNLLLSSSENI</sequence>
<dbReference type="InterPro" id="IPR050807">
    <property type="entry name" value="TransReg_Diox_bact_type"/>
</dbReference>
<dbReference type="SMART" id="SM00530">
    <property type="entry name" value="HTH_XRE"/>
    <property type="match status" value="1"/>
</dbReference>
<evidence type="ECO:0000259" key="4">
    <source>
        <dbReference type="PROSITE" id="PS50943"/>
    </source>
</evidence>
<keyword evidence="1" id="KW-0805">Transcription regulation</keyword>
<protein>
    <submittedName>
        <fullName evidence="5">Helix-turn-helix domain protein</fullName>
    </submittedName>
</protein>
<evidence type="ECO:0000256" key="2">
    <source>
        <dbReference type="ARBA" id="ARBA00023125"/>
    </source>
</evidence>
<proteinExistence type="predicted"/>
<evidence type="ECO:0000313" key="5">
    <source>
        <dbReference type="EMBL" id="DAD81394.1"/>
    </source>
</evidence>
<name>A0A8S5MGM3_9CAUD</name>
<evidence type="ECO:0000256" key="1">
    <source>
        <dbReference type="ARBA" id="ARBA00023015"/>
    </source>
</evidence>
<dbReference type="GO" id="GO:0003677">
    <property type="term" value="F:DNA binding"/>
    <property type="evidence" value="ECO:0007669"/>
    <property type="project" value="UniProtKB-KW"/>
</dbReference>
<dbReference type="Pfam" id="PF01381">
    <property type="entry name" value="HTH_3"/>
    <property type="match status" value="1"/>
</dbReference>
<dbReference type="CDD" id="cd00093">
    <property type="entry name" value="HTH_XRE"/>
    <property type="match status" value="1"/>
</dbReference>
<dbReference type="PANTHER" id="PTHR46797:SF23">
    <property type="entry name" value="HTH-TYPE TRANSCRIPTIONAL REGULATOR SUTR"/>
    <property type="match status" value="1"/>
</dbReference>
<reference evidence="5" key="1">
    <citation type="journal article" date="2021" name="Proc. Natl. Acad. Sci. U.S.A.">
        <title>A Catalog of Tens of Thousands of Viruses from Human Metagenomes Reveals Hidden Associations with Chronic Diseases.</title>
        <authorList>
            <person name="Tisza M.J."/>
            <person name="Buck C.B."/>
        </authorList>
    </citation>
    <scope>NUCLEOTIDE SEQUENCE</scope>
    <source>
        <strain evidence="5">Ctqve24</strain>
    </source>
</reference>
<organism evidence="5">
    <name type="scientific">Podoviridae sp. ctqve24</name>
    <dbReference type="NCBI Taxonomy" id="2826580"/>
    <lineage>
        <taxon>Viruses</taxon>
        <taxon>Duplodnaviria</taxon>
        <taxon>Heunggongvirae</taxon>
        <taxon>Uroviricota</taxon>
        <taxon>Caudoviricetes</taxon>
    </lineage>
</organism>
<dbReference type="InterPro" id="IPR010982">
    <property type="entry name" value="Lambda_DNA-bd_dom_sf"/>
</dbReference>
<dbReference type="GO" id="GO:0003700">
    <property type="term" value="F:DNA-binding transcription factor activity"/>
    <property type="evidence" value="ECO:0007669"/>
    <property type="project" value="TreeGrafter"/>
</dbReference>